<sequence>MAEKTKRSITIDAPADRVMAAIADFGAYPTWVEAAKTVEVLERRPDGRAETVRFVLDAGIVKDTYVLRYRWAADGRAVSWNLESGEIQKAQSGSYVLGDAPGGGTVVDYELTVDLTIPMIGLFKRKAEKVITDTALKELKKKVEG</sequence>
<dbReference type="Gene3D" id="3.30.530.20">
    <property type="match status" value="1"/>
</dbReference>
<dbReference type="InterPro" id="IPR019587">
    <property type="entry name" value="Polyketide_cyclase/dehydratase"/>
</dbReference>
<dbReference type="RefSeq" id="WP_330135044.1">
    <property type="nucleotide sequence ID" value="NZ_JAUTXY010000010.1"/>
</dbReference>
<evidence type="ECO:0000313" key="2">
    <source>
        <dbReference type="Proteomes" id="UP001336020"/>
    </source>
</evidence>
<keyword evidence="2" id="KW-1185">Reference proteome</keyword>
<gene>
    <name evidence="1" type="ORF">Q7514_20120</name>
</gene>
<dbReference type="InterPro" id="IPR023393">
    <property type="entry name" value="START-like_dom_sf"/>
</dbReference>
<reference evidence="1 2" key="1">
    <citation type="submission" date="2023-07" db="EMBL/GenBank/DDBJ databases">
        <authorList>
            <person name="Girao M."/>
            <person name="Carvalho M.F."/>
        </authorList>
    </citation>
    <scope>NUCLEOTIDE SEQUENCE [LARGE SCALE GENOMIC DNA]</scope>
    <source>
        <strain evidence="1 2">YIM65754</strain>
    </source>
</reference>
<dbReference type="Pfam" id="PF10604">
    <property type="entry name" value="Polyketide_cyc2"/>
    <property type="match status" value="1"/>
</dbReference>
<dbReference type="SUPFAM" id="SSF55961">
    <property type="entry name" value="Bet v1-like"/>
    <property type="match status" value="1"/>
</dbReference>
<protein>
    <submittedName>
        <fullName evidence="1">SRPBCC family protein</fullName>
    </submittedName>
</protein>
<dbReference type="Proteomes" id="UP001336020">
    <property type="component" value="Unassembled WGS sequence"/>
</dbReference>
<accession>A0ABU7LE51</accession>
<evidence type="ECO:0000313" key="1">
    <source>
        <dbReference type="EMBL" id="MEE2059831.1"/>
    </source>
</evidence>
<name>A0ABU7LE51_9NOCA</name>
<organism evidence="1 2">
    <name type="scientific">Rhodococcus artemisiae</name>
    <dbReference type="NCBI Taxonomy" id="714159"/>
    <lineage>
        <taxon>Bacteria</taxon>
        <taxon>Bacillati</taxon>
        <taxon>Actinomycetota</taxon>
        <taxon>Actinomycetes</taxon>
        <taxon>Mycobacteriales</taxon>
        <taxon>Nocardiaceae</taxon>
        <taxon>Rhodococcus</taxon>
    </lineage>
</organism>
<dbReference type="PANTHER" id="PTHR39683">
    <property type="entry name" value="CONSERVED PROTEIN TB16.3"/>
    <property type="match status" value="1"/>
</dbReference>
<proteinExistence type="predicted"/>
<dbReference type="CDD" id="cd07819">
    <property type="entry name" value="SRPBCC_2"/>
    <property type="match status" value="1"/>
</dbReference>
<dbReference type="PANTHER" id="PTHR39683:SF4">
    <property type="entry name" value="COENZYME Q-BINDING PROTEIN COQ10 START DOMAIN-CONTAINING PROTEIN"/>
    <property type="match status" value="1"/>
</dbReference>
<dbReference type="EMBL" id="JAUTXY010000010">
    <property type="protein sequence ID" value="MEE2059831.1"/>
    <property type="molecule type" value="Genomic_DNA"/>
</dbReference>
<comment type="caution">
    <text evidence="1">The sequence shown here is derived from an EMBL/GenBank/DDBJ whole genome shotgun (WGS) entry which is preliminary data.</text>
</comment>